<name>A0ACC1P5S6_9APHY</name>
<evidence type="ECO:0000313" key="1">
    <source>
        <dbReference type="EMBL" id="KAJ2986396.1"/>
    </source>
</evidence>
<dbReference type="Proteomes" id="UP001144978">
    <property type="component" value="Unassembled WGS sequence"/>
</dbReference>
<protein>
    <submittedName>
        <fullName evidence="1">Uncharacterized protein</fullName>
    </submittedName>
</protein>
<dbReference type="EMBL" id="JANSHE010003362">
    <property type="protein sequence ID" value="KAJ2986396.1"/>
    <property type="molecule type" value="Genomic_DNA"/>
</dbReference>
<organism evidence="1 2">
    <name type="scientific">Trametes sanguinea</name>
    <dbReference type="NCBI Taxonomy" id="158606"/>
    <lineage>
        <taxon>Eukaryota</taxon>
        <taxon>Fungi</taxon>
        <taxon>Dikarya</taxon>
        <taxon>Basidiomycota</taxon>
        <taxon>Agaricomycotina</taxon>
        <taxon>Agaricomycetes</taxon>
        <taxon>Polyporales</taxon>
        <taxon>Polyporaceae</taxon>
        <taxon>Trametes</taxon>
    </lineage>
</organism>
<keyword evidence="2" id="KW-1185">Reference proteome</keyword>
<evidence type="ECO:0000313" key="2">
    <source>
        <dbReference type="Proteomes" id="UP001144978"/>
    </source>
</evidence>
<reference evidence="1" key="1">
    <citation type="submission" date="2022-08" db="EMBL/GenBank/DDBJ databases">
        <title>Genome Sequence of Pycnoporus sanguineus.</title>
        <authorList>
            <person name="Buettner E."/>
        </authorList>
    </citation>
    <scope>NUCLEOTIDE SEQUENCE</scope>
    <source>
        <strain evidence="1">CG-C14</strain>
    </source>
</reference>
<proteinExistence type="predicted"/>
<sequence>MALGGLGAVLLSGHPSLSPSHVISQVDLRSVFFAVVFVIIVLVLAYLTNPSETSFRTYLTEQSFKQHLSRLDDGGTEEGAASDDSGLHFTLSRRTPPSTRKSGSNFDPTSPFHFVSRASVSLRTPKHVFYSFGILTIAAVYPTGRPHARGTGHTIPSENLGSSVSDAWFIGAFGRWWKGGVIQSWWHDMLATPKDAERGGSGILDVKALDILEGYDGESKHVLPIFLEANPCARSAIPDPVAHALPADHYMDTPLSPTAKAPAGQPSVSPFLRLPSLPKPRPSIYNGAANPSPFGTLNVPGNALLPDSSTGTITPVSPPSFQFEQDDITPTTPVSAPNPFASFANGSVYADPSPGDYLQPPTATILARRTSVSAESIPVDSETNEPLPVFPKTDDQLRRIRASIANNFIFRDLDEEQETGVLNAMQECRVVENEVVIRQGDVGEYFYVVESGLLHCYIRPEPLPPQWLTGRIASADEFKRPGWHPEFGEKVAECREGSSFGELALMYGHPRAATVLAIEPSTLWSLDRITFRTIILKAAHRRRTMYEQFLSSVPLLVSLRPEERSKIADALVSRVYDDGEAVQAAVEVDLHRVVRSQLGLARRAAPADFLLHVRPTGKSNCGSRTRKRGADSA</sequence>
<comment type="caution">
    <text evidence="1">The sequence shown here is derived from an EMBL/GenBank/DDBJ whole genome shotgun (WGS) entry which is preliminary data.</text>
</comment>
<accession>A0ACC1P5S6</accession>
<gene>
    <name evidence="1" type="ORF">NUW54_g9782</name>
</gene>